<keyword evidence="5 7" id="KW-0472">Membrane</keyword>
<dbReference type="EMBL" id="FQWZ01000004">
    <property type="protein sequence ID" value="SHG94478.1"/>
    <property type="molecule type" value="Genomic_DNA"/>
</dbReference>
<evidence type="ECO:0000256" key="6">
    <source>
        <dbReference type="RuleBase" id="RU004057"/>
    </source>
</evidence>
<reference evidence="10 11" key="1">
    <citation type="submission" date="2016-11" db="EMBL/GenBank/DDBJ databases">
        <authorList>
            <person name="Jaros S."/>
            <person name="Januszkiewicz K."/>
            <person name="Wedrychowicz H."/>
        </authorList>
    </citation>
    <scope>NUCLEOTIDE SEQUENCE [LARGE SCALE GENOMIC DNA]</scope>
    <source>
        <strain evidence="10 11">CGMCC 1.7049</strain>
    </source>
</reference>
<keyword evidence="3 7" id="KW-0812">Transmembrane</keyword>
<dbReference type="GO" id="GO:0005886">
    <property type="term" value="C:plasma membrane"/>
    <property type="evidence" value="ECO:0007669"/>
    <property type="project" value="UniProtKB-SubCell"/>
</dbReference>
<keyword evidence="11" id="KW-1185">Reference proteome</keyword>
<dbReference type="STRING" id="490188.SAMN04488068_1927"/>
<evidence type="ECO:0000259" key="9">
    <source>
        <dbReference type="Pfam" id="PF01618"/>
    </source>
</evidence>
<dbReference type="OrthoDB" id="4045at2"/>
<feature type="transmembrane region" description="Helical" evidence="7">
    <location>
        <begin position="279"/>
        <end position="304"/>
    </location>
</feature>
<sequence>MFRHTLLKAIATTAFAITASGLFTTGSALAATPGNMDELLELTLSQRERDAAANAEREAKFQAQRDKQASLLAEAKAELAAERKRGLDLASGFDANEKAITEATATLETRAGNLGEMFGVVRQVANDFSSVVNNSIISAQFPNRSEFVVGLAQTKELPSIKVLERFWYELLREMAESGKVAQFKTKIVEPDGKPAEALVTRVGPFNATSNGRYLNYLPGPGQLAVMARQPGAEFEAAAKTLEAAKSGYVKTVIDPTRGVLLSIYAQRPNLKERIDHGEAVGYVIITVGVIGALLAVYQFGYLFLVRLRVKRQLASIEAPQADNPLGRVLSTFEGSAAKLEEDAEIVELRISEAVLKEVPALERFQSFLKLAVAAGPLLGLIGTVIGMIVTFQSITESGSSDPKLMAAGISQAMIATVLGLGIAIPLLFAHAWLASLSKSILQVLDEQSTGLLAGRLEAARHA</sequence>
<dbReference type="InterPro" id="IPR017270">
    <property type="entry name" value="MotA/TolQ/ExbB-rel"/>
</dbReference>
<feature type="signal peptide" evidence="8">
    <location>
        <begin position="1"/>
        <end position="30"/>
    </location>
</feature>
<evidence type="ECO:0000256" key="4">
    <source>
        <dbReference type="ARBA" id="ARBA00022989"/>
    </source>
</evidence>
<evidence type="ECO:0000313" key="10">
    <source>
        <dbReference type="EMBL" id="SHG94478.1"/>
    </source>
</evidence>
<dbReference type="PIRSF" id="PIRSF037714">
    <property type="entry name" value="TolR"/>
    <property type="match status" value="1"/>
</dbReference>
<dbReference type="GO" id="GO:0017038">
    <property type="term" value="P:protein import"/>
    <property type="evidence" value="ECO:0007669"/>
    <property type="project" value="TreeGrafter"/>
</dbReference>
<keyword evidence="4 7" id="KW-1133">Transmembrane helix</keyword>
<dbReference type="PANTHER" id="PTHR30625:SF11">
    <property type="entry name" value="MOTA_TOLQ_EXBB PROTON CHANNEL DOMAIN-CONTAINING PROTEIN"/>
    <property type="match status" value="1"/>
</dbReference>
<evidence type="ECO:0000313" key="11">
    <source>
        <dbReference type="Proteomes" id="UP000199758"/>
    </source>
</evidence>
<dbReference type="Pfam" id="PF01618">
    <property type="entry name" value="MotA_ExbB"/>
    <property type="match status" value="1"/>
</dbReference>
<keyword evidence="6" id="KW-0813">Transport</keyword>
<keyword evidence="6" id="KW-0653">Protein transport</keyword>
<keyword evidence="2" id="KW-1003">Cell membrane</keyword>
<proteinExistence type="inferred from homology"/>
<evidence type="ECO:0000256" key="5">
    <source>
        <dbReference type="ARBA" id="ARBA00023136"/>
    </source>
</evidence>
<accession>A0A1M5NYB4</accession>
<organism evidence="10 11">
    <name type="scientific">Hydrocarboniphaga daqingensis</name>
    <dbReference type="NCBI Taxonomy" id="490188"/>
    <lineage>
        <taxon>Bacteria</taxon>
        <taxon>Pseudomonadati</taxon>
        <taxon>Pseudomonadota</taxon>
        <taxon>Gammaproteobacteria</taxon>
        <taxon>Nevskiales</taxon>
        <taxon>Nevskiaceae</taxon>
        <taxon>Hydrocarboniphaga</taxon>
    </lineage>
</organism>
<dbReference type="Proteomes" id="UP000199758">
    <property type="component" value="Unassembled WGS sequence"/>
</dbReference>
<keyword evidence="8" id="KW-0732">Signal</keyword>
<dbReference type="RefSeq" id="WP_084083304.1">
    <property type="nucleotide sequence ID" value="NZ_FQWZ01000004.1"/>
</dbReference>
<dbReference type="AlphaFoldDB" id="A0A1M5NYB4"/>
<dbReference type="InterPro" id="IPR002898">
    <property type="entry name" value="MotA_ExbB_proton_chnl"/>
</dbReference>
<name>A0A1M5NYB4_9GAMM</name>
<evidence type="ECO:0000256" key="1">
    <source>
        <dbReference type="ARBA" id="ARBA00004651"/>
    </source>
</evidence>
<feature type="chain" id="PRO_5012274134" evidence="8">
    <location>
        <begin position="31"/>
        <end position="462"/>
    </location>
</feature>
<evidence type="ECO:0000256" key="8">
    <source>
        <dbReference type="SAM" id="SignalP"/>
    </source>
</evidence>
<feature type="domain" description="MotA/TolQ/ExbB proton channel" evidence="9">
    <location>
        <begin position="338"/>
        <end position="444"/>
    </location>
</feature>
<protein>
    <submittedName>
        <fullName evidence="10">Biopolymer transport protein ExbB</fullName>
    </submittedName>
</protein>
<dbReference type="InterPro" id="IPR050790">
    <property type="entry name" value="ExbB/TolQ_transport"/>
</dbReference>
<evidence type="ECO:0000256" key="3">
    <source>
        <dbReference type="ARBA" id="ARBA00022692"/>
    </source>
</evidence>
<evidence type="ECO:0000256" key="7">
    <source>
        <dbReference type="SAM" id="Phobius"/>
    </source>
</evidence>
<feature type="transmembrane region" description="Helical" evidence="7">
    <location>
        <begin position="412"/>
        <end position="433"/>
    </location>
</feature>
<feature type="transmembrane region" description="Helical" evidence="7">
    <location>
        <begin position="370"/>
        <end position="392"/>
    </location>
</feature>
<evidence type="ECO:0000256" key="2">
    <source>
        <dbReference type="ARBA" id="ARBA00022475"/>
    </source>
</evidence>
<gene>
    <name evidence="10" type="ORF">SAMN04488068_1927</name>
</gene>
<comment type="similarity">
    <text evidence="6">Belongs to the exbB/tolQ family.</text>
</comment>
<comment type="subcellular location">
    <subcellularLocation>
        <location evidence="1">Cell membrane</location>
        <topology evidence="1">Multi-pass membrane protein</topology>
    </subcellularLocation>
    <subcellularLocation>
        <location evidence="6">Membrane</location>
        <topology evidence="6">Multi-pass membrane protein</topology>
    </subcellularLocation>
</comment>
<dbReference type="PANTHER" id="PTHR30625">
    <property type="entry name" value="PROTEIN TOLQ"/>
    <property type="match status" value="1"/>
</dbReference>